<dbReference type="Gene3D" id="3.90.640.90">
    <property type="entry name" value="Anti-proliferative protein, N-terminal domain"/>
    <property type="match status" value="1"/>
</dbReference>
<dbReference type="Pfam" id="PF07742">
    <property type="entry name" value="BTG"/>
    <property type="match status" value="1"/>
</dbReference>
<dbReference type="OrthoDB" id="19928at2759"/>
<dbReference type="STRING" id="133385.A0A2T9YS33"/>
<evidence type="ECO:0000313" key="4">
    <source>
        <dbReference type="Proteomes" id="UP000245383"/>
    </source>
</evidence>
<dbReference type="EMBL" id="MBFR01000064">
    <property type="protein sequence ID" value="PVU95139.1"/>
    <property type="molecule type" value="Genomic_DNA"/>
</dbReference>
<gene>
    <name evidence="3" type="ORF">BB561_002014</name>
</gene>
<dbReference type="PANTHER" id="PTHR22978">
    <property type="entry name" value="B-CELL TRANSLOCATION GENE"/>
    <property type="match status" value="1"/>
</dbReference>
<dbReference type="AlphaFoldDB" id="A0A2T9YS33"/>
<organism evidence="3 4">
    <name type="scientific">Smittium simulii</name>
    <dbReference type="NCBI Taxonomy" id="133385"/>
    <lineage>
        <taxon>Eukaryota</taxon>
        <taxon>Fungi</taxon>
        <taxon>Fungi incertae sedis</taxon>
        <taxon>Zoopagomycota</taxon>
        <taxon>Kickxellomycotina</taxon>
        <taxon>Harpellomycetes</taxon>
        <taxon>Harpellales</taxon>
        <taxon>Legeriomycetaceae</taxon>
        <taxon>Smittium</taxon>
    </lineage>
</organism>
<accession>A0A2T9YS33</accession>
<name>A0A2T9YS33_9FUNG</name>
<dbReference type="PRINTS" id="PR00310">
    <property type="entry name" value="ANTIPRLFBTG1"/>
</dbReference>
<comment type="caution">
    <text evidence="3">The sequence shown here is derived from an EMBL/GenBank/DDBJ whole genome shotgun (WGS) entry which is preliminary data.</text>
</comment>
<evidence type="ECO:0000256" key="1">
    <source>
        <dbReference type="ARBA" id="ARBA00007989"/>
    </source>
</evidence>
<keyword evidence="4" id="KW-1185">Reference proteome</keyword>
<dbReference type="SUPFAM" id="SSF160696">
    <property type="entry name" value="BTG domain-like"/>
    <property type="match status" value="1"/>
</dbReference>
<dbReference type="InterPro" id="IPR002087">
    <property type="entry name" value="Anti_prolifrtn"/>
</dbReference>
<feature type="domain" description="Anti-proliferative protein" evidence="2">
    <location>
        <begin position="1"/>
        <end position="107"/>
    </location>
</feature>
<dbReference type="GO" id="GO:0005634">
    <property type="term" value="C:nucleus"/>
    <property type="evidence" value="ECO:0007669"/>
    <property type="project" value="TreeGrafter"/>
</dbReference>
<comment type="similarity">
    <text evidence="1">Belongs to the BTG family.</text>
</comment>
<protein>
    <recommendedName>
        <fullName evidence="2">Anti-proliferative protein domain-containing protein</fullName>
    </recommendedName>
</protein>
<dbReference type="PANTHER" id="PTHR22978:SF22">
    <property type="entry name" value="BTG FAMILY PROTEIN"/>
    <property type="match status" value="1"/>
</dbReference>
<proteinExistence type="inferred from homology"/>
<dbReference type="Proteomes" id="UP000245383">
    <property type="component" value="Unassembled WGS sequence"/>
</dbReference>
<evidence type="ECO:0000259" key="2">
    <source>
        <dbReference type="SMART" id="SM00099"/>
    </source>
</evidence>
<evidence type="ECO:0000313" key="3">
    <source>
        <dbReference type="EMBL" id="PVU95139.1"/>
    </source>
</evidence>
<reference evidence="3 4" key="1">
    <citation type="journal article" date="2018" name="MBio">
        <title>Comparative Genomics Reveals the Core Gene Toolbox for the Fungus-Insect Symbiosis.</title>
        <authorList>
            <person name="Wang Y."/>
            <person name="Stata M."/>
            <person name="Wang W."/>
            <person name="Stajich J.E."/>
            <person name="White M.M."/>
            <person name="Moncalvo J.M."/>
        </authorList>
    </citation>
    <scope>NUCLEOTIDE SEQUENCE [LARGE SCALE GENOMIC DNA]</scope>
    <source>
        <strain evidence="3 4">SWE-8-4</strain>
    </source>
</reference>
<dbReference type="GO" id="GO:0005737">
    <property type="term" value="C:cytoplasm"/>
    <property type="evidence" value="ECO:0007669"/>
    <property type="project" value="TreeGrafter"/>
</dbReference>
<dbReference type="InterPro" id="IPR036054">
    <property type="entry name" value="BTG-like_sf"/>
</dbReference>
<dbReference type="SMART" id="SM00099">
    <property type="entry name" value="btg1"/>
    <property type="match status" value="1"/>
</dbReference>
<dbReference type="InterPro" id="IPR033332">
    <property type="entry name" value="BTG"/>
</dbReference>
<sequence>MHQEVKHLAEFIISKLPDSSIPPNEKALFFDSLVFELINKYTDHWYPEVSQQGSAYRSISIWSELDPLLLKVIRKCNLDSALFQTYLSQDLTIWCDPHHVCYRIGDHGNIYTIYENKKGLIDSAKKSMAEKVAKSNNDFVISAYTTPVVIRRANRVETPLNTS</sequence>